<evidence type="ECO:0000313" key="2">
    <source>
        <dbReference type="EMBL" id="QNN79161.1"/>
    </source>
</evidence>
<dbReference type="GeneID" id="81470721"/>
<name>A0A7G9TGD6_PSEMX</name>
<dbReference type="InterPro" id="IPR025392">
    <property type="entry name" value="DUF4124"/>
</dbReference>
<dbReference type="RefSeq" id="WP_187574345.1">
    <property type="nucleotide sequence ID" value="NZ_CP060731.1"/>
</dbReference>
<dbReference type="EMBL" id="CP060731">
    <property type="protein sequence ID" value="QNN79161.1"/>
    <property type="molecule type" value="Genomic_DNA"/>
</dbReference>
<dbReference type="Pfam" id="PF13511">
    <property type="entry name" value="DUF4124"/>
    <property type="match status" value="1"/>
</dbReference>
<protein>
    <submittedName>
        <fullName evidence="2">DUF4124 domain-containing protein</fullName>
    </submittedName>
</protein>
<accession>A0A7G9TGD6</accession>
<dbReference type="Proteomes" id="UP000515838">
    <property type="component" value="Chromosome"/>
</dbReference>
<reference evidence="2 3" key="1">
    <citation type="submission" date="2020-08" db="EMBL/GenBank/DDBJ databases">
        <title>Streptomycin Non-resistant strain, P. mexicana.</title>
        <authorList>
            <person name="Ganesh-Kumar S."/>
            <person name="Zhe T."/>
            <person name="Yu Z."/>
            <person name="Min Y."/>
        </authorList>
    </citation>
    <scope>NUCLEOTIDE SEQUENCE [LARGE SCALE GENOMIC DNA]</scope>
    <source>
        <strain evidence="2 3">GTZY2</strain>
    </source>
</reference>
<feature type="domain" description="DUF4124" evidence="1">
    <location>
        <begin position="40"/>
        <end position="78"/>
    </location>
</feature>
<gene>
    <name evidence="2" type="ORF">IAE60_07065</name>
</gene>
<evidence type="ECO:0000259" key="1">
    <source>
        <dbReference type="Pfam" id="PF13511"/>
    </source>
</evidence>
<dbReference type="AlphaFoldDB" id="A0A7G9TGD6"/>
<sequence>MRAWLAIAVGIAAGGGIAWWLARESPEARQHTQARARQAAAQAQDARPSLYRWRDDAGVLQITDHPPKGRRYERVDRDLPAGIRVEGDRAGPLE</sequence>
<evidence type="ECO:0000313" key="3">
    <source>
        <dbReference type="Proteomes" id="UP000515838"/>
    </source>
</evidence>
<proteinExistence type="predicted"/>
<organism evidence="2 3">
    <name type="scientific">Pseudoxanthomonas mexicana</name>
    <dbReference type="NCBI Taxonomy" id="128785"/>
    <lineage>
        <taxon>Bacteria</taxon>
        <taxon>Pseudomonadati</taxon>
        <taxon>Pseudomonadota</taxon>
        <taxon>Gammaproteobacteria</taxon>
        <taxon>Lysobacterales</taxon>
        <taxon>Lysobacteraceae</taxon>
        <taxon>Pseudoxanthomonas</taxon>
    </lineage>
</organism>